<dbReference type="Proteomes" id="UP001202922">
    <property type="component" value="Unassembled WGS sequence"/>
</dbReference>
<dbReference type="InterPro" id="IPR008687">
    <property type="entry name" value="MobC"/>
</dbReference>
<sequence>MPKGRAFRRRRRANVAGGRLYKHEVKVSPEEEAGLLLRANAQGVTIPRLLVESALAEHAGETATERREQLAELFRLHRMLAALGNNLNQIARAANADGTIPAELRAELTHTMAAVRASAERVDGFIDAVSERA</sequence>
<evidence type="ECO:0000313" key="2">
    <source>
        <dbReference type="EMBL" id="MCH6472412.1"/>
    </source>
</evidence>
<dbReference type="EMBL" id="JAKZBV010000002">
    <property type="protein sequence ID" value="MCH6472412.1"/>
    <property type="molecule type" value="Genomic_DNA"/>
</dbReference>
<dbReference type="Pfam" id="PF05713">
    <property type="entry name" value="MobC"/>
    <property type="match status" value="1"/>
</dbReference>
<proteinExistence type="predicted"/>
<keyword evidence="3" id="KW-1185">Reference proteome</keyword>
<accession>A0ABS9U7C3</accession>
<comment type="caution">
    <text evidence="2">The sequence shown here is derived from an EMBL/GenBank/DDBJ whole genome shotgun (WGS) entry which is preliminary data.</text>
</comment>
<evidence type="ECO:0000313" key="3">
    <source>
        <dbReference type="Proteomes" id="UP001202922"/>
    </source>
</evidence>
<name>A0ABS9U7C3_9MICC</name>
<dbReference type="RefSeq" id="WP_241056583.1">
    <property type="nucleotide sequence ID" value="NZ_JAKZBV010000002.1"/>
</dbReference>
<feature type="domain" description="Bacterial mobilisation" evidence="1">
    <location>
        <begin position="82"/>
        <end position="118"/>
    </location>
</feature>
<reference evidence="2 3" key="1">
    <citation type="submission" date="2022-03" db="EMBL/GenBank/DDBJ databases">
        <title>Sinomonas sp. isolated from a soil.</title>
        <authorList>
            <person name="Han J."/>
            <person name="Kim D.-U."/>
        </authorList>
    </citation>
    <scope>NUCLEOTIDE SEQUENCE [LARGE SCALE GENOMIC DNA]</scope>
    <source>
        <strain evidence="2 3">5-5</strain>
    </source>
</reference>
<organism evidence="2 3">
    <name type="scientific">Sinomonas terrae</name>
    <dbReference type="NCBI Taxonomy" id="2908838"/>
    <lineage>
        <taxon>Bacteria</taxon>
        <taxon>Bacillati</taxon>
        <taxon>Actinomycetota</taxon>
        <taxon>Actinomycetes</taxon>
        <taxon>Micrococcales</taxon>
        <taxon>Micrococcaceae</taxon>
        <taxon>Sinomonas</taxon>
    </lineage>
</organism>
<evidence type="ECO:0000259" key="1">
    <source>
        <dbReference type="Pfam" id="PF05713"/>
    </source>
</evidence>
<protein>
    <submittedName>
        <fullName evidence="2">MobC family plasmid mobilization relaxosome protein</fullName>
    </submittedName>
</protein>
<gene>
    <name evidence="2" type="ORF">L0M17_21005</name>
</gene>